<dbReference type="PROSITE" id="PS50109">
    <property type="entry name" value="HIS_KIN"/>
    <property type="match status" value="1"/>
</dbReference>
<keyword evidence="9" id="KW-0812">Transmembrane</keyword>
<dbReference type="PRINTS" id="PR00344">
    <property type="entry name" value="BCTRLSENSOR"/>
</dbReference>
<dbReference type="SMART" id="SM00342">
    <property type="entry name" value="HTH_ARAC"/>
    <property type="match status" value="1"/>
</dbReference>
<dbReference type="InterPro" id="IPR009057">
    <property type="entry name" value="Homeodomain-like_sf"/>
</dbReference>
<keyword evidence="4" id="KW-0808">Transferase</keyword>
<dbReference type="GO" id="GO:0003700">
    <property type="term" value="F:DNA-binding transcription factor activity"/>
    <property type="evidence" value="ECO:0007669"/>
    <property type="project" value="InterPro"/>
</dbReference>
<evidence type="ECO:0000313" key="13">
    <source>
        <dbReference type="EMBL" id="RPJ66488.1"/>
    </source>
</evidence>
<keyword evidence="7" id="KW-0804">Transcription</keyword>
<dbReference type="AlphaFoldDB" id="A0A3N5ZAI9"/>
<dbReference type="InterPro" id="IPR003661">
    <property type="entry name" value="HisK_dim/P_dom"/>
</dbReference>
<dbReference type="InterPro" id="IPR001789">
    <property type="entry name" value="Sig_transdc_resp-reg_receiver"/>
</dbReference>
<feature type="domain" description="Response regulatory" evidence="12">
    <location>
        <begin position="1017"/>
        <end position="1132"/>
    </location>
</feature>
<name>A0A3N5ZAI9_9ALTE</name>
<feature type="modified residue" description="4-aspartylphosphate" evidence="8">
    <location>
        <position position="1065"/>
    </location>
</feature>
<keyword evidence="9" id="KW-1133">Transmembrane helix</keyword>
<dbReference type="GO" id="GO:0005886">
    <property type="term" value="C:plasma membrane"/>
    <property type="evidence" value="ECO:0007669"/>
    <property type="project" value="UniProtKB-ARBA"/>
</dbReference>
<dbReference type="Pfam" id="PF12833">
    <property type="entry name" value="HTH_18"/>
    <property type="match status" value="1"/>
</dbReference>
<dbReference type="SMART" id="SM00388">
    <property type="entry name" value="HisKA"/>
    <property type="match status" value="1"/>
</dbReference>
<organism evidence="13 14">
    <name type="scientific">Alteromonas sediminis</name>
    <dbReference type="NCBI Taxonomy" id="2259342"/>
    <lineage>
        <taxon>Bacteria</taxon>
        <taxon>Pseudomonadati</taxon>
        <taxon>Pseudomonadota</taxon>
        <taxon>Gammaproteobacteria</taxon>
        <taxon>Alteromonadales</taxon>
        <taxon>Alteromonadaceae</taxon>
        <taxon>Alteromonas/Salinimonas group</taxon>
        <taxon>Alteromonas</taxon>
    </lineage>
</organism>
<dbReference type="Pfam" id="PF00072">
    <property type="entry name" value="Response_reg"/>
    <property type="match status" value="1"/>
</dbReference>
<dbReference type="InterPro" id="IPR003594">
    <property type="entry name" value="HATPase_dom"/>
</dbReference>
<keyword evidence="9" id="KW-0472">Membrane</keyword>
<dbReference type="EC" id="2.7.13.3" evidence="2"/>
<dbReference type="InterPro" id="IPR005467">
    <property type="entry name" value="His_kinase_dom"/>
</dbReference>
<dbReference type="SUPFAM" id="SSF47384">
    <property type="entry name" value="Homodimeric domain of signal transducing histidine kinase"/>
    <property type="match status" value="1"/>
</dbReference>
<dbReference type="InterPro" id="IPR011006">
    <property type="entry name" value="CheY-like_superfamily"/>
</dbReference>
<dbReference type="Pfam" id="PF00512">
    <property type="entry name" value="HisKA"/>
    <property type="match status" value="1"/>
</dbReference>
<dbReference type="InterPro" id="IPR013783">
    <property type="entry name" value="Ig-like_fold"/>
</dbReference>
<dbReference type="SUPFAM" id="SSF46689">
    <property type="entry name" value="Homeodomain-like"/>
    <property type="match status" value="1"/>
</dbReference>
<evidence type="ECO:0000313" key="14">
    <source>
        <dbReference type="Proteomes" id="UP000275281"/>
    </source>
</evidence>
<dbReference type="SUPFAM" id="SSF55874">
    <property type="entry name" value="ATPase domain of HSP90 chaperone/DNA topoisomerase II/histidine kinase"/>
    <property type="match status" value="1"/>
</dbReference>
<dbReference type="InterPro" id="IPR004358">
    <property type="entry name" value="Sig_transdc_His_kin-like_C"/>
</dbReference>
<evidence type="ECO:0000256" key="4">
    <source>
        <dbReference type="ARBA" id="ARBA00022679"/>
    </source>
</evidence>
<dbReference type="CDD" id="cd00082">
    <property type="entry name" value="HisKA"/>
    <property type="match status" value="1"/>
</dbReference>
<keyword evidence="14" id="KW-1185">Reference proteome</keyword>
<accession>A0A3N5ZAI9</accession>
<comment type="caution">
    <text evidence="13">The sequence shown here is derived from an EMBL/GenBank/DDBJ whole genome shotgun (WGS) entry which is preliminary data.</text>
</comment>
<dbReference type="Gene3D" id="3.30.565.10">
    <property type="entry name" value="Histidine kinase-like ATPase, C-terminal domain"/>
    <property type="match status" value="1"/>
</dbReference>
<dbReference type="Gene3D" id="1.10.287.130">
    <property type="match status" value="1"/>
</dbReference>
<dbReference type="Gene3D" id="2.60.40.10">
    <property type="entry name" value="Immunoglobulins"/>
    <property type="match status" value="1"/>
</dbReference>
<proteinExistence type="predicted"/>
<dbReference type="GO" id="GO:0043565">
    <property type="term" value="F:sequence-specific DNA binding"/>
    <property type="evidence" value="ECO:0007669"/>
    <property type="project" value="InterPro"/>
</dbReference>
<evidence type="ECO:0000256" key="2">
    <source>
        <dbReference type="ARBA" id="ARBA00012438"/>
    </source>
</evidence>
<dbReference type="Gene3D" id="2.130.10.10">
    <property type="entry name" value="YVTN repeat-like/Quinoprotein amine dehydrogenase"/>
    <property type="match status" value="1"/>
</dbReference>
<sequence length="1276" mass="143384">MKKLINIVLIFIIVGPYARPAGANLSLPFPNFPKIDNHPTGIVWSIKLIDDDLMIGAENGLFKMVGAYQKRIISCESMEAIASVTDILDIDNDIALVNSYSSGIYEFDKRKGCISGKLKLEIQDLHRTWDIGKNSNYLFLTTINNFYALDPISLEIMFDLQSLVGAFRQITITSMAYNENSVFLGVGKGGVLEINLKNFSLQTYTIEEYFDGASEILSVAATTTHWVAGSDSGLYISNVEPGFIKVPGSSEIGGVFEILAKDEEVFFIANGIYSLNLQKASIFEVKASNYLTDNIKSSSYTGLEVDRERNIYTSTGKTGLVFIPMRSGSLSYMFDLDSSFKKGNEVFFEAKNGNNSIYSLGSSDGQSYDLDNHNITQVKSLTGKKVSDGTITYDAVHKEIYKVVNGKNIPIFQGDILDYFKRRDADYFTVRGVGLFTISHDGAVKVLTENNLITNRHVNCLIEYMNTLILCSDGNGLLVVNKTTQELKRLNWFNPTFIRGAAELMTHSITVSTNNGLYLVNLKEETSAQLAQEFGVFDYDFEYNSVISHENTTIIFGDTLGYVFQNDYLSDLFSSGFLSHSVVKLQAMGILNPQSKKIENTINRINYITNEMPHLILASNEDLLNMEFSVSGPLDSDRKHFAYRLVGFNSNWTESKSSLETISISNLIFGTYVLEVKAVDKRFEIEQPITRYKITVLPPFYLTNEALFVYVALIIIVFSIGFYIYLRNVSGAKAHGEKSARNKVVALKDNSDSLQRLLAHKQSLMANISHEIRTPLTLVTEPLKTIVDKLKDEDSKKQFEIVNRNAERVTCLVEQLLEIERLSCIREIPSHSYDINSTATYVVESLKPLAEQKCQHLTLKCNAKGSITLYQDSLQQIFYNLISNAVKYSPDTSEIVVKVWKENDFVMLSVKDQGPGLTQSEARMMFGKFTRLENAEHEKGIGLGLSLVKQLVKANSGFIEVSSEPGKGAEFKVILPAVLKPSSDTETAYEKEKQDDSLKNDSHVYVCEPEFEENQPILLIAEDSEELREFLHNLFKNEFNCYLVKNGKDAINAVSRLMPDLVITDYKMPLKSGIDVAKFIRADEMLTHIPVFIVTGMNDKKSIKTGHDALVDEYILKPFNRDILFKQVKNRIVLNQKMRAAISDSIDNDCGFDFMEGVPKLAREKDQRFYLGLRACFEKYACDPDFNRSKCASNLNVCERQLNRKLEVVVGKSFTETLKAYRVSMAKAKLLEGFTVTDVAYECGFSNPSYFSTVFKTQTGSCPSEFVAKSELMRDA</sequence>
<dbReference type="PANTHER" id="PTHR43547">
    <property type="entry name" value="TWO-COMPONENT HISTIDINE KINASE"/>
    <property type="match status" value="1"/>
</dbReference>
<evidence type="ECO:0000256" key="3">
    <source>
        <dbReference type="ARBA" id="ARBA00022553"/>
    </source>
</evidence>
<evidence type="ECO:0000259" key="12">
    <source>
        <dbReference type="PROSITE" id="PS50110"/>
    </source>
</evidence>
<keyword evidence="3 8" id="KW-0597">Phosphoprotein</keyword>
<dbReference type="PROSITE" id="PS50110">
    <property type="entry name" value="RESPONSE_REGULATORY"/>
    <property type="match status" value="1"/>
</dbReference>
<dbReference type="SUPFAM" id="SSF52172">
    <property type="entry name" value="CheY-like"/>
    <property type="match status" value="1"/>
</dbReference>
<evidence type="ECO:0000256" key="6">
    <source>
        <dbReference type="ARBA" id="ARBA00023015"/>
    </source>
</evidence>
<dbReference type="RefSeq" id="WP_124027846.1">
    <property type="nucleotide sequence ID" value="NZ_JBHRSN010000006.1"/>
</dbReference>
<feature type="domain" description="Histidine kinase" evidence="11">
    <location>
        <begin position="767"/>
        <end position="979"/>
    </location>
</feature>
<dbReference type="PANTHER" id="PTHR43547:SF2">
    <property type="entry name" value="HYBRID SIGNAL TRANSDUCTION HISTIDINE KINASE C"/>
    <property type="match status" value="1"/>
</dbReference>
<gene>
    <name evidence="13" type="ORF">DRW07_10360</name>
</gene>
<dbReference type="Proteomes" id="UP000275281">
    <property type="component" value="Unassembled WGS sequence"/>
</dbReference>
<protein>
    <recommendedName>
        <fullName evidence="2">histidine kinase</fullName>
        <ecNumber evidence="2">2.7.13.3</ecNumber>
    </recommendedName>
</protein>
<evidence type="ECO:0000256" key="5">
    <source>
        <dbReference type="ARBA" id="ARBA00022777"/>
    </source>
</evidence>
<dbReference type="InterPro" id="IPR036097">
    <property type="entry name" value="HisK_dim/P_sf"/>
</dbReference>
<reference evidence="13 14" key="1">
    <citation type="submission" date="2018-11" db="EMBL/GenBank/DDBJ databases">
        <authorList>
            <person name="Ye M.-Q."/>
            <person name="Du Z.-J."/>
        </authorList>
    </citation>
    <scope>NUCLEOTIDE SEQUENCE [LARGE SCALE GENOMIC DNA]</scope>
    <source>
        <strain evidence="13 14">U0105</strain>
    </source>
</reference>
<feature type="transmembrane region" description="Helical" evidence="9">
    <location>
        <begin position="707"/>
        <end position="726"/>
    </location>
</feature>
<dbReference type="Gene3D" id="3.40.50.2300">
    <property type="match status" value="1"/>
</dbReference>
<dbReference type="Pfam" id="PF02518">
    <property type="entry name" value="HATPase_c"/>
    <property type="match status" value="1"/>
</dbReference>
<dbReference type="OrthoDB" id="9772100at2"/>
<feature type="domain" description="HTH araC/xylS-type" evidence="10">
    <location>
        <begin position="1167"/>
        <end position="1269"/>
    </location>
</feature>
<evidence type="ECO:0000259" key="10">
    <source>
        <dbReference type="PROSITE" id="PS01124"/>
    </source>
</evidence>
<dbReference type="Pfam" id="PF07495">
    <property type="entry name" value="Y_Y_Y"/>
    <property type="match status" value="1"/>
</dbReference>
<dbReference type="FunFam" id="3.30.565.10:FF:000006">
    <property type="entry name" value="Sensor histidine kinase WalK"/>
    <property type="match status" value="1"/>
</dbReference>
<evidence type="ECO:0000256" key="8">
    <source>
        <dbReference type="PROSITE-ProRule" id="PRU00169"/>
    </source>
</evidence>
<dbReference type="GO" id="GO:0000155">
    <property type="term" value="F:phosphorelay sensor kinase activity"/>
    <property type="evidence" value="ECO:0007669"/>
    <property type="project" value="InterPro"/>
</dbReference>
<dbReference type="SMART" id="SM00387">
    <property type="entry name" value="HATPase_c"/>
    <property type="match status" value="1"/>
</dbReference>
<keyword evidence="5" id="KW-0418">Kinase</keyword>
<dbReference type="InterPro" id="IPR011123">
    <property type="entry name" value="Y_Y_Y"/>
</dbReference>
<evidence type="ECO:0000256" key="7">
    <source>
        <dbReference type="ARBA" id="ARBA00023163"/>
    </source>
</evidence>
<dbReference type="InterPro" id="IPR015943">
    <property type="entry name" value="WD40/YVTN_repeat-like_dom_sf"/>
</dbReference>
<dbReference type="SMART" id="SM00448">
    <property type="entry name" value="REC"/>
    <property type="match status" value="1"/>
</dbReference>
<dbReference type="InterPro" id="IPR036890">
    <property type="entry name" value="HATPase_C_sf"/>
</dbReference>
<dbReference type="SUPFAM" id="SSF50998">
    <property type="entry name" value="Quinoprotein alcohol dehydrogenase-like"/>
    <property type="match status" value="1"/>
</dbReference>
<comment type="catalytic activity">
    <reaction evidence="1">
        <text>ATP + protein L-histidine = ADP + protein N-phospho-L-histidine.</text>
        <dbReference type="EC" id="2.7.13.3"/>
    </reaction>
</comment>
<dbReference type="InterPro" id="IPR018060">
    <property type="entry name" value="HTH_AraC"/>
</dbReference>
<evidence type="ECO:0000259" key="11">
    <source>
        <dbReference type="PROSITE" id="PS50109"/>
    </source>
</evidence>
<dbReference type="EMBL" id="RPOK01000003">
    <property type="protein sequence ID" value="RPJ66488.1"/>
    <property type="molecule type" value="Genomic_DNA"/>
</dbReference>
<dbReference type="CDD" id="cd00075">
    <property type="entry name" value="HATPase"/>
    <property type="match status" value="1"/>
</dbReference>
<evidence type="ECO:0000256" key="1">
    <source>
        <dbReference type="ARBA" id="ARBA00000085"/>
    </source>
</evidence>
<evidence type="ECO:0000256" key="9">
    <source>
        <dbReference type="SAM" id="Phobius"/>
    </source>
</evidence>
<dbReference type="Gene3D" id="1.10.10.60">
    <property type="entry name" value="Homeodomain-like"/>
    <property type="match status" value="1"/>
</dbReference>
<keyword evidence="6" id="KW-0805">Transcription regulation</keyword>
<dbReference type="InterPro" id="IPR011047">
    <property type="entry name" value="Quinoprotein_ADH-like_sf"/>
</dbReference>
<dbReference type="PROSITE" id="PS01124">
    <property type="entry name" value="HTH_ARAC_FAMILY_2"/>
    <property type="match status" value="1"/>
</dbReference>